<evidence type="ECO:0000256" key="4">
    <source>
        <dbReference type="ARBA" id="ARBA00013203"/>
    </source>
</evidence>
<keyword evidence="9 18" id="KW-0547">Nucleotide-binding</keyword>
<dbReference type="GO" id="GO:0030036">
    <property type="term" value="P:actin cytoskeleton organization"/>
    <property type="evidence" value="ECO:0007669"/>
    <property type="project" value="TreeGrafter"/>
</dbReference>
<dbReference type="EC" id="2.7.12.1" evidence="4"/>
<feature type="region of interest" description="Disordered" evidence="19">
    <location>
        <begin position="874"/>
        <end position="919"/>
    </location>
</feature>
<evidence type="ECO:0000256" key="11">
    <source>
        <dbReference type="ARBA" id="ARBA00022840"/>
    </source>
</evidence>
<keyword evidence="7" id="KW-0808">Transferase</keyword>
<dbReference type="GO" id="GO:0005524">
    <property type="term" value="F:ATP binding"/>
    <property type="evidence" value="ECO:0007669"/>
    <property type="project" value="UniProtKB-UniRule"/>
</dbReference>
<evidence type="ECO:0000256" key="8">
    <source>
        <dbReference type="ARBA" id="ARBA00022723"/>
    </source>
</evidence>
<dbReference type="GO" id="GO:0046872">
    <property type="term" value="F:metal ion binding"/>
    <property type="evidence" value="ECO:0007669"/>
    <property type="project" value="UniProtKB-KW"/>
</dbReference>
<comment type="similarity">
    <text evidence="3">Belongs to the protein kinase superfamily. TKL Ser/Thr protein kinase family.</text>
</comment>
<name>A0A336LMW9_CULSO</name>
<dbReference type="PANTHER" id="PTHR46485">
    <property type="entry name" value="LIM DOMAIN KINASE 1"/>
    <property type="match status" value="1"/>
</dbReference>
<comment type="cofactor">
    <cofactor evidence="2">
        <name>Mg(2+)</name>
        <dbReference type="ChEBI" id="CHEBI:18420"/>
    </cofactor>
</comment>
<evidence type="ECO:0000256" key="7">
    <source>
        <dbReference type="ARBA" id="ARBA00022679"/>
    </source>
</evidence>
<evidence type="ECO:0000313" key="21">
    <source>
        <dbReference type="EMBL" id="SSX17707.1"/>
    </source>
</evidence>
<dbReference type="Pfam" id="PF07714">
    <property type="entry name" value="PK_Tyr_Ser-Thr"/>
    <property type="match status" value="1"/>
</dbReference>
<dbReference type="Gene3D" id="3.30.200.20">
    <property type="entry name" value="Phosphorylase Kinase, domain 1"/>
    <property type="match status" value="1"/>
</dbReference>
<evidence type="ECO:0000256" key="14">
    <source>
        <dbReference type="ARBA" id="ARBA00023211"/>
    </source>
</evidence>
<sequence>MMMNVSPHSGPGPPPFHRQCSDKSVTGSSCRALKTAVSALYSVDDFTREKIGCGFFSEVYKVTHRTTGEVMVLKMNQLRSNRPNMLREVQLLNKLSHPNILRFMGVCVQEGQLHALTEYIKEGSLEQLIQNQAVLLTPQIKITLALGIARGMAYVHELGIFHRDLTSKNVLVRQSPNGSWEAVVGDFGLAAKIPRKSQKRLDTVGSPYWMSPECLKREWYDERSDVFSYGIILCELIARIEADPDIMPRTNSFGLDYMEFVELCPNDTPPVFLRVAFYCCIYDPKCRPSFVDVIKKLSILVDKIQQPSSLDDLTASNLSLVNGNSCIITNSSCNNSSGSSDDSGTANNKLVNKRKSVDSNVQIEHQKENGESTESFKLNGLALDDWGPKHRRSLSEDVIMFPPHTTPSDKARCHMLVRSGSRFNDPIIPEKIITYSNVTLTKVAETMFLKDPQYKKRSKDVANTKSNPFTALAQLRGVKKIIGANANSYMSRTGDLFSSCFEMSAPFLTELGKFVTDHKIEKEHEITPKSLPNTPPTSRKNFQVPSEPITMVSNVERNDFIQELRKHLGTASSKKYKANFNELSSHPLYKSGKIETDSLKKSKKTITNLTYNDENSTNNKDISNTENSTEIVVNETSTRLENKNIVDVIESRVLTRRGSTESGFFSYFNEDFGTPLSCKKLCCYCAEFQKPEIQLESNDCYKSSKITMCQSCLISPNSGLKIDDDKNSSKVITLDNSNTTVSSLRSFDDLELADSRKRFLCRHHILSNIDIDTRSIDMGLIQRLQLDSEIKNLMQKSQFQNQLLYCKNRTSSIYTDSSDDISSLAGSDSLLWDDRSYTTIPNTRSAQIAKIVEYFERKNQAFKPFQVPEYVMRHTSSSSSSNSTRLTSSSSIGSSTSSGSGAGAFGTSTTQSQRSQPLATTGTNFPDCCLDYSNLSSGLSRKYTDLKTKADYEAFCLELEKKSHQQRIMVCEGAVRSKLPLFDKQMNQHQTSNSVAQQGQLNIQLVQEINKNTTTVEKNETGQ</sequence>
<dbReference type="GO" id="GO:0005634">
    <property type="term" value="C:nucleus"/>
    <property type="evidence" value="ECO:0007669"/>
    <property type="project" value="TreeGrafter"/>
</dbReference>
<dbReference type="InterPro" id="IPR050940">
    <property type="entry name" value="Actin_reg-Ser/Thr_kinase"/>
</dbReference>
<reference evidence="21" key="1">
    <citation type="submission" date="2018-07" db="EMBL/GenBank/DDBJ databases">
        <authorList>
            <person name="Quirk P.G."/>
            <person name="Krulwich T.A."/>
        </authorList>
    </citation>
    <scope>NUCLEOTIDE SEQUENCE</scope>
</reference>
<proteinExistence type="inferred from homology"/>
<dbReference type="FunFam" id="1.10.510.10:FF:000202">
    <property type="entry name" value="Dual specificity testis-specific protein kinase 2"/>
    <property type="match status" value="1"/>
</dbReference>
<dbReference type="InterPro" id="IPR001245">
    <property type="entry name" value="Ser-Thr/Tyr_kinase_cat_dom"/>
</dbReference>
<dbReference type="InterPro" id="IPR017441">
    <property type="entry name" value="Protein_kinase_ATP_BS"/>
</dbReference>
<comment type="catalytic activity">
    <reaction evidence="16">
        <text>L-threonyl-[protein] + ATP = O-phospho-L-threonyl-[protein] + ADP + H(+)</text>
        <dbReference type="Rhea" id="RHEA:46608"/>
        <dbReference type="Rhea" id="RHEA-COMP:11060"/>
        <dbReference type="Rhea" id="RHEA-COMP:11605"/>
        <dbReference type="ChEBI" id="CHEBI:15378"/>
        <dbReference type="ChEBI" id="CHEBI:30013"/>
        <dbReference type="ChEBI" id="CHEBI:30616"/>
        <dbReference type="ChEBI" id="CHEBI:61977"/>
        <dbReference type="ChEBI" id="CHEBI:456216"/>
        <dbReference type="EC" id="2.7.12.1"/>
    </reaction>
</comment>
<evidence type="ECO:0000256" key="6">
    <source>
        <dbReference type="ARBA" id="ARBA00022553"/>
    </source>
</evidence>
<dbReference type="InterPro" id="IPR008266">
    <property type="entry name" value="Tyr_kinase_AS"/>
</dbReference>
<evidence type="ECO:0000256" key="12">
    <source>
        <dbReference type="ARBA" id="ARBA00022842"/>
    </source>
</evidence>
<evidence type="ECO:0000256" key="10">
    <source>
        <dbReference type="ARBA" id="ARBA00022777"/>
    </source>
</evidence>
<dbReference type="EMBL" id="UFQT01000014">
    <property type="protein sequence ID" value="SSX17707.1"/>
    <property type="molecule type" value="Genomic_DNA"/>
</dbReference>
<feature type="region of interest" description="Disordered" evidence="19">
    <location>
        <begin position="1"/>
        <end position="21"/>
    </location>
</feature>
<dbReference type="InterPro" id="IPR011009">
    <property type="entry name" value="Kinase-like_dom_sf"/>
</dbReference>
<dbReference type="AlphaFoldDB" id="A0A336LMW9"/>
<comment type="catalytic activity">
    <reaction evidence="17">
        <text>L-tyrosyl-[protein] + ATP = O-phospho-L-tyrosyl-[protein] + ADP + H(+)</text>
        <dbReference type="Rhea" id="RHEA:10596"/>
        <dbReference type="Rhea" id="RHEA-COMP:10136"/>
        <dbReference type="Rhea" id="RHEA-COMP:20101"/>
        <dbReference type="ChEBI" id="CHEBI:15378"/>
        <dbReference type="ChEBI" id="CHEBI:30616"/>
        <dbReference type="ChEBI" id="CHEBI:46858"/>
        <dbReference type="ChEBI" id="CHEBI:61978"/>
        <dbReference type="ChEBI" id="CHEBI:456216"/>
        <dbReference type="EC" id="2.7.12.1"/>
    </reaction>
</comment>
<protein>
    <recommendedName>
        <fullName evidence="4">dual-specificity kinase</fullName>
        <ecNumber evidence="4">2.7.12.1</ecNumber>
    </recommendedName>
</protein>
<evidence type="ECO:0000256" key="19">
    <source>
        <dbReference type="SAM" id="MobiDB-lite"/>
    </source>
</evidence>
<dbReference type="PRINTS" id="PR00109">
    <property type="entry name" value="TYRKINASE"/>
</dbReference>
<organism evidence="21">
    <name type="scientific">Culicoides sonorensis</name>
    <name type="common">Biting midge</name>
    <dbReference type="NCBI Taxonomy" id="179676"/>
    <lineage>
        <taxon>Eukaryota</taxon>
        <taxon>Metazoa</taxon>
        <taxon>Ecdysozoa</taxon>
        <taxon>Arthropoda</taxon>
        <taxon>Hexapoda</taxon>
        <taxon>Insecta</taxon>
        <taxon>Pterygota</taxon>
        <taxon>Neoptera</taxon>
        <taxon>Endopterygota</taxon>
        <taxon>Diptera</taxon>
        <taxon>Nematocera</taxon>
        <taxon>Chironomoidea</taxon>
        <taxon>Ceratopogonidae</taxon>
        <taxon>Ceratopogoninae</taxon>
        <taxon>Culicoides</taxon>
        <taxon>Monoculicoides</taxon>
    </lineage>
</organism>
<dbReference type="PROSITE" id="PS00107">
    <property type="entry name" value="PROTEIN_KINASE_ATP"/>
    <property type="match status" value="1"/>
</dbReference>
<dbReference type="GO" id="GO:0004712">
    <property type="term" value="F:protein serine/threonine/tyrosine kinase activity"/>
    <property type="evidence" value="ECO:0007669"/>
    <property type="project" value="UniProtKB-EC"/>
</dbReference>
<keyword evidence="14" id="KW-0464">Manganese</keyword>
<dbReference type="PROSITE" id="PS00109">
    <property type="entry name" value="PROTEIN_KINASE_TYR"/>
    <property type="match status" value="1"/>
</dbReference>
<feature type="compositionally biased region" description="Low complexity" evidence="19">
    <location>
        <begin position="875"/>
        <end position="912"/>
    </location>
</feature>
<dbReference type="SUPFAM" id="SSF56112">
    <property type="entry name" value="Protein kinase-like (PK-like)"/>
    <property type="match status" value="1"/>
</dbReference>
<dbReference type="PROSITE" id="PS50011">
    <property type="entry name" value="PROTEIN_KINASE_DOM"/>
    <property type="match status" value="1"/>
</dbReference>
<gene>
    <name evidence="21" type="primary">CSON002934</name>
</gene>
<dbReference type="GO" id="GO:0005737">
    <property type="term" value="C:cytoplasm"/>
    <property type="evidence" value="ECO:0007669"/>
    <property type="project" value="TreeGrafter"/>
</dbReference>
<evidence type="ECO:0000259" key="20">
    <source>
        <dbReference type="PROSITE" id="PS50011"/>
    </source>
</evidence>
<evidence type="ECO:0000256" key="9">
    <source>
        <dbReference type="ARBA" id="ARBA00022741"/>
    </source>
</evidence>
<dbReference type="GO" id="GO:0004674">
    <property type="term" value="F:protein serine/threonine kinase activity"/>
    <property type="evidence" value="ECO:0007669"/>
    <property type="project" value="UniProtKB-KW"/>
</dbReference>
<feature type="binding site" evidence="18">
    <location>
        <position position="74"/>
    </location>
    <ligand>
        <name>ATP</name>
        <dbReference type="ChEBI" id="CHEBI:30616"/>
    </ligand>
</feature>
<dbReference type="GO" id="GO:0004713">
    <property type="term" value="F:protein tyrosine kinase activity"/>
    <property type="evidence" value="ECO:0007669"/>
    <property type="project" value="UniProtKB-KW"/>
</dbReference>
<evidence type="ECO:0000256" key="17">
    <source>
        <dbReference type="ARBA" id="ARBA00051680"/>
    </source>
</evidence>
<accession>A0A336LMW9</accession>
<evidence type="ECO:0000256" key="3">
    <source>
        <dbReference type="ARBA" id="ARBA00005843"/>
    </source>
</evidence>
<dbReference type="OMA" id="FSSCFEI"/>
<dbReference type="FunFam" id="3.30.200.20:FF:000134">
    <property type="entry name" value="Dual specificity testis-specific protein kinase 2"/>
    <property type="match status" value="1"/>
</dbReference>
<keyword evidence="6" id="KW-0597">Phosphoprotein</keyword>
<dbReference type="InterPro" id="IPR000719">
    <property type="entry name" value="Prot_kinase_dom"/>
</dbReference>
<keyword evidence="5" id="KW-0723">Serine/threonine-protein kinase</keyword>
<evidence type="ECO:0000256" key="18">
    <source>
        <dbReference type="PROSITE-ProRule" id="PRU10141"/>
    </source>
</evidence>
<dbReference type="PANTHER" id="PTHR46485:SF5">
    <property type="entry name" value="CENTER DIVIDER, ISOFORM A"/>
    <property type="match status" value="1"/>
</dbReference>
<dbReference type="Gene3D" id="1.10.510.10">
    <property type="entry name" value="Transferase(Phosphotransferase) domain 1"/>
    <property type="match status" value="1"/>
</dbReference>
<comment type="catalytic activity">
    <reaction evidence="15">
        <text>L-seryl-[protein] + ATP = O-phospho-L-seryl-[protein] + ADP + H(+)</text>
        <dbReference type="Rhea" id="RHEA:17989"/>
        <dbReference type="Rhea" id="RHEA-COMP:9863"/>
        <dbReference type="Rhea" id="RHEA-COMP:11604"/>
        <dbReference type="ChEBI" id="CHEBI:15378"/>
        <dbReference type="ChEBI" id="CHEBI:29999"/>
        <dbReference type="ChEBI" id="CHEBI:30616"/>
        <dbReference type="ChEBI" id="CHEBI:83421"/>
        <dbReference type="ChEBI" id="CHEBI:456216"/>
        <dbReference type="EC" id="2.7.12.1"/>
    </reaction>
</comment>
<comment type="cofactor">
    <cofactor evidence="1">
        <name>Mn(2+)</name>
        <dbReference type="ChEBI" id="CHEBI:29035"/>
    </cofactor>
</comment>
<keyword evidence="13" id="KW-0829">Tyrosine-protein kinase</keyword>
<keyword evidence="11 18" id="KW-0067">ATP-binding</keyword>
<dbReference type="VEuPathDB" id="VectorBase:CSON002934"/>
<evidence type="ECO:0000256" key="16">
    <source>
        <dbReference type="ARBA" id="ARBA00049308"/>
    </source>
</evidence>
<keyword evidence="12" id="KW-0460">Magnesium</keyword>
<evidence type="ECO:0000256" key="15">
    <source>
        <dbReference type="ARBA" id="ARBA00049003"/>
    </source>
</evidence>
<evidence type="ECO:0000256" key="2">
    <source>
        <dbReference type="ARBA" id="ARBA00001946"/>
    </source>
</evidence>
<keyword evidence="8" id="KW-0479">Metal-binding</keyword>
<keyword evidence="10" id="KW-0418">Kinase</keyword>
<feature type="domain" description="Protein kinase" evidence="20">
    <location>
        <begin position="45"/>
        <end position="300"/>
    </location>
</feature>
<evidence type="ECO:0000256" key="5">
    <source>
        <dbReference type="ARBA" id="ARBA00022527"/>
    </source>
</evidence>
<evidence type="ECO:0000256" key="1">
    <source>
        <dbReference type="ARBA" id="ARBA00001936"/>
    </source>
</evidence>
<evidence type="ECO:0000256" key="13">
    <source>
        <dbReference type="ARBA" id="ARBA00023137"/>
    </source>
</evidence>